<sequence length="177" mass="18813">MKVTPTAPANTLIESNTEDGDELPCVETSWLIANGHSSGVLQNYRATQVLCIRGASLPCGTAGHLLRACRRNGLCRLRCYAEVCAERGGCIKAVLPVSRLRLSVNWSAVSYSDEQGSLALTPLSVRPFASRLSPSFLIAFLAHGMIRMGFGGVLDAAVVAADGAHGAWEATWAAMEH</sequence>
<dbReference type="EMBL" id="NBIV01000144">
    <property type="protein sequence ID" value="PXF42932.1"/>
    <property type="molecule type" value="Genomic_DNA"/>
</dbReference>
<evidence type="ECO:0000313" key="3">
    <source>
        <dbReference type="Proteomes" id="UP000247409"/>
    </source>
</evidence>
<reference evidence="2 3" key="1">
    <citation type="journal article" date="2018" name="Mol. Biol. Evol.">
        <title>Analysis of the draft genome of the red seaweed Gracilariopsis chorda provides insights into genome size evolution in Rhodophyta.</title>
        <authorList>
            <person name="Lee J."/>
            <person name="Yang E.C."/>
            <person name="Graf L."/>
            <person name="Yang J.H."/>
            <person name="Qiu H."/>
            <person name="Zel Zion U."/>
            <person name="Chan C.X."/>
            <person name="Stephens T.G."/>
            <person name="Weber A.P.M."/>
            <person name="Boo G.H."/>
            <person name="Boo S.M."/>
            <person name="Kim K.M."/>
            <person name="Shin Y."/>
            <person name="Jung M."/>
            <person name="Lee S.J."/>
            <person name="Yim H.S."/>
            <person name="Lee J.H."/>
            <person name="Bhattacharya D."/>
            <person name="Yoon H.S."/>
        </authorList>
    </citation>
    <scope>NUCLEOTIDE SEQUENCE [LARGE SCALE GENOMIC DNA]</scope>
    <source>
        <strain evidence="2 3">SKKU-2015</strain>
        <tissue evidence="2">Whole body</tissue>
    </source>
</reference>
<protein>
    <submittedName>
        <fullName evidence="2">Uncharacterized protein</fullName>
    </submittedName>
</protein>
<organism evidence="2 3">
    <name type="scientific">Gracilariopsis chorda</name>
    <dbReference type="NCBI Taxonomy" id="448386"/>
    <lineage>
        <taxon>Eukaryota</taxon>
        <taxon>Rhodophyta</taxon>
        <taxon>Florideophyceae</taxon>
        <taxon>Rhodymeniophycidae</taxon>
        <taxon>Gracilariales</taxon>
        <taxon>Gracilariaceae</taxon>
        <taxon>Gracilariopsis</taxon>
    </lineage>
</organism>
<proteinExistence type="predicted"/>
<comment type="caution">
    <text evidence="2">The sequence shown here is derived from an EMBL/GenBank/DDBJ whole genome shotgun (WGS) entry which is preliminary data.</text>
</comment>
<gene>
    <name evidence="2" type="ORF">BWQ96_07310</name>
</gene>
<evidence type="ECO:0000256" key="1">
    <source>
        <dbReference type="SAM" id="MobiDB-lite"/>
    </source>
</evidence>
<dbReference type="OrthoDB" id="10618122at2759"/>
<dbReference type="AlphaFoldDB" id="A0A2V3ILG5"/>
<dbReference type="Proteomes" id="UP000247409">
    <property type="component" value="Unassembled WGS sequence"/>
</dbReference>
<name>A0A2V3ILG5_9FLOR</name>
<evidence type="ECO:0000313" key="2">
    <source>
        <dbReference type="EMBL" id="PXF42932.1"/>
    </source>
</evidence>
<keyword evidence="3" id="KW-1185">Reference proteome</keyword>
<feature type="region of interest" description="Disordered" evidence="1">
    <location>
        <begin position="1"/>
        <end position="20"/>
    </location>
</feature>
<accession>A0A2V3ILG5</accession>